<gene>
    <name evidence="4" type="primary">Fam53a_2</name>
    <name evidence="4" type="ORF">GTO93_0001163</name>
</gene>
<comment type="caution">
    <text evidence="4">The sequence shown here is derived from an EMBL/GenBank/DDBJ whole genome shotgun (WGS) entry which is preliminary data.</text>
</comment>
<proteinExistence type="inferred from homology"/>
<dbReference type="Pfam" id="PF14923">
    <property type="entry name" value="CCDC142"/>
    <property type="match status" value="1"/>
</dbReference>
<protein>
    <submittedName>
        <fullName evidence="4">FA53A protein</fullName>
    </submittedName>
</protein>
<accession>A0ABS2Y3I3</accession>
<evidence type="ECO:0000259" key="3">
    <source>
        <dbReference type="Pfam" id="PF14923"/>
    </source>
</evidence>
<evidence type="ECO:0000256" key="2">
    <source>
        <dbReference type="SAM" id="MobiDB-lite"/>
    </source>
</evidence>
<dbReference type="EMBL" id="JAAWVQ010106521">
    <property type="protein sequence ID" value="MBN3281214.1"/>
    <property type="molecule type" value="Genomic_DNA"/>
</dbReference>
<dbReference type="Proteomes" id="UP001166093">
    <property type="component" value="Unassembled WGS sequence"/>
</dbReference>
<evidence type="ECO:0000256" key="1">
    <source>
        <dbReference type="ARBA" id="ARBA00010984"/>
    </source>
</evidence>
<feature type="region of interest" description="Disordered" evidence="2">
    <location>
        <begin position="498"/>
        <end position="562"/>
    </location>
</feature>
<keyword evidence="5" id="KW-1185">Reference proteome</keyword>
<dbReference type="InterPro" id="IPR029356">
    <property type="entry name" value="FAM53"/>
</dbReference>
<feature type="non-terminal residue" evidence="4">
    <location>
        <position position="769"/>
    </location>
</feature>
<feature type="non-terminal residue" evidence="4">
    <location>
        <position position="1"/>
    </location>
</feature>
<dbReference type="PANTHER" id="PTHR28567:SF2">
    <property type="entry name" value="PROTEIN FAM53A"/>
    <property type="match status" value="1"/>
</dbReference>
<reference evidence="4" key="1">
    <citation type="journal article" date="2021" name="Cell">
        <title>Tracing the genetic footprints of vertebrate landing in non-teleost ray-finned fishes.</title>
        <authorList>
            <person name="Bi X."/>
            <person name="Wang K."/>
            <person name="Yang L."/>
            <person name="Pan H."/>
            <person name="Jiang H."/>
            <person name="Wei Q."/>
            <person name="Fang M."/>
            <person name="Yu H."/>
            <person name="Zhu C."/>
            <person name="Cai Y."/>
            <person name="He Y."/>
            <person name="Gan X."/>
            <person name="Zeng H."/>
            <person name="Yu D."/>
            <person name="Zhu Y."/>
            <person name="Jiang H."/>
            <person name="Qiu Q."/>
            <person name="Yang H."/>
            <person name="Zhang Y.E."/>
            <person name="Wang W."/>
            <person name="Zhu M."/>
            <person name="He S."/>
            <person name="Zhang G."/>
        </authorList>
    </citation>
    <scope>NUCLEOTIDE SEQUENCE</scope>
    <source>
        <strain evidence="4">Pddl_001</strain>
    </source>
</reference>
<sequence length="769" mass="85205">AFSENVLKIFSMDCKKMSEEIFEQTMPVGKHWRVNCKTVLPSSPSEYAASAAQSVIGLVLEGIQPLPDDGRIPALTEAMTAFMEAWMDHILKQKIKFSIQGALQLKQDFDMVRDLIKSEKYSLSEEIRQRLLSMRVFHQVDNAIICLLQQPTSKAYIPSRTWEPFRRCCSNNSRTRDFGSGNLNSLESLDLQAARNNAIVQAENSMATDLLGKIMTSGNPESYLAVKQQDATEGLTQKLQMHPEVFLLPATAGNPLPALLFPSAFAGQLELSAVFLPYASSATFLGEIVRVFSTCPEAAVRAFFGRRFQELAAFGSIGPIVLLLHPLQLLYQVLLPGCVFVGLHLSLHPSMGIPLGGSCWSEVFRASSSRQQHSPEKLIQSGSLFSYKIHEESPWRVISRGCSIRTETSTTTKNAPFRFPVCPFSHGATDSMALQWQREAIAVAARTRSSGTCGGESSSMSVLPGWISELNLENCMPPLAPPTKRHCRSLSEPDELARCRSPWKPSSSSKVWTPISKQRCNSGGNATLQRCNSHGSTTMQRSTSVSLPQPSYSSSSSSSSCSSKHMLLNSSAFSVTSRGPYDHHPRRRLSLSQEHITDTGNLLPSANSTPTSTPELSRRQGLLRCRSQPCVLNERKSGLKRRREEDVRWSRPSLDFLKMTRTLKNSKSLCSLDYEEDDEHDNVDDDPHMKTIVSSPCDSNDLLMNIITPGSSPEKENSVRHHHRVGGRHLWSFGSTAAVSESDEDTSDCESTEFPLDLVDLDLEQIENN</sequence>
<evidence type="ECO:0000313" key="5">
    <source>
        <dbReference type="Proteomes" id="UP001166093"/>
    </source>
</evidence>
<feature type="compositionally biased region" description="Polar residues" evidence="2">
    <location>
        <begin position="515"/>
        <end position="541"/>
    </location>
</feature>
<dbReference type="PANTHER" id="PTHR28567">
    <property type="entry name" value="PROTEIN FAM53A-LIKE ISOFORM X1"/>
    <property type="match status" value="1"/>
</dbReference>
<feature type="compositionally biased region" description="Low complexity" evidence="2">
    <location>
        <begin position="542"/>
        <end position="562"/>
    </location>
</feature>
<organism evidence="4 5">
    <name type="scientific">Polyodon spathula</name>
    <name type="common">North American paddlefish</name>
    <name type="synonym">Squalus spathula</name>
    <dbReference type="NCBI Taxonomy" id="7913"/>
    <lineage>
        <taxon>Eukaryota</taxon>
        <taxon>Metazoa</taxon>
        <taxon>Chordata</taxon>
        <taxon>Craniata</taxon>
        <taxon>Vertebrata</taxon>
        <taxon>Euteleostomi</taxon>
        <taxon>Actinopterygii</taxon>
        <taxon>Chondrostei</taxon>
        <taxon>Acipenseriformes</taxon>
        <taxon>Polyodontidae</taxon>
        <taxon>Polyodon</taxon>
    </lineage>
</organism>
<name>A0ABS2Y3I3_POLSP</name>
<comment type="similarity">
    <text evidence="1">Belongs to the FAM53 family.</text>
</comment>
<dbReference type="InterPro" id="IPR055350">
    <property type="entry name" value="CCDC142_C"/>
</dbReference>
<feature type="domain" description="Coiled-coil protein 142 C-terminal" evidence="3">
    <location>
        <begin position="1"/>
        <end position="230"/>
    </location>
</feature>
<feature type="compositionally biased region" description="Polar residues" evidence="2">
    <location>
        <begin position="599"/>
        <end position="615"/>
    </location>
</feature>
<dbReference type="Pfam" id="PF15242">
    <property type="entry name" value="FAM53"/>
    <property type="match status" value="1"/>
</dbReference>
<feature type="region of interest" description="Disordered" evidence="2">
    <location>
        <begin position="599"/>
        <end position="619"/>
    </location>
</feature>
<evidence type="ECO:0000313" key="4">
    <source>
        <dbReference type="EMBL" id="MBN3281214.1"/>
    </source>
</evidence>
<feature type="compositionally biased region" description="Low complexity" evidence="2">
    <location>
        <begin position="502"/>
        <end position="512"/>
    </location>
</feature>